<comment type="caution">
    <text evidence="11">The sequence shown here is derived from an EMBL/GenBank/DDBJ whole genome shotgun (WGS) entry which is preliminary data.</text>
</comment>
<evidence type="ECO:0000256" key="9">
    <source>
        <dbReference type="HAMAP-Rule" id="MF_00917"/>
    </source>
</evidence>
<evidence type="ECO:0000256" key="7">
    <source>
        <dbReference type="ARBA" id="ARBA00023014"/>
    </source>
</evidence>
<feature type="binding site" evidence="9">
    <location>
        <position position="27"/>
    </location>
    <ligand>
        <name>substrate</name>
    </ligand>
</feature>
<evidence type="ECO:0000256" key="8">
    <source>
        <dbReference type="ARBA" id="ARBA00023239"/>
    </source>
</evidence>
<feature type="binding site" evidence="9">
    <location>
        <begin position="12"/>
        <end position="14"/>
    </location>
    <ligand>
        <name>substrate</name>
    </ligand>
</feature>
<keyword evidence="6 9" id="KW-0408">Iron</keyword>
<name>A0ABV6JW31_9PROT</name>
<comment type="pathway">
    <text evidence="9">Purine metabolism; 7-cyano-7-deazaguanine biosynthesis.</text>
</comment>
<sequence>MSYAVKEIFFTLQGEGAQAGRPAVFCRFAGCNLWSGREADRETATCRFCDTDFVGTDGENGGRYADAAALADAVAALWPIPGAGAPDQHGTGPGAQEGRGRPFVVCTGGEPLLQLDEALIEALHARGFEVAVETNGTVAPAPPGLDWVCVSPKAGAPLRLTEGDELKLVVPQPGLEPEALEGLRFRRFAVQPMDGPNQVENTRLALEFCLRHPQWQLSLQTHKLLGIP</sequence>
<evidence type="ECO:0000256" key="4">
    <source>
        <dbReference type="ARBA" id="ARBA00022785"/>
    </source>
</evidence>
<dbReference type="SUPFAM" id="SSF102114">
    <property type="entry name" value="Radical SAM enzymes"/>
    <property type="match status" value="1"/>
</dbReference>
<dbReference type="GO" id="GO:0016829">
    <property type="term" value="F:lyase activity"/>
    <property type="evidence" value="ECO:0007669"/>
    <property type="project" value="UniProtKB-KW"/>
</dbReference>
<keyword evidence="4 9" id="KW-0671">Queuosine biosynthesis</keyword>
<feature type="binding site" evidence="9">
    <location>
        <position position="51"/>
    </location>
    <ligand>
        <name>Mg(2+)</name>
        <dbReference type="ChEBI" id="CHEBI:18420"/>
    </ligand>
</feature>
<gene>
    <name evidence="9 11" type="primary">queE</name>
    <name evidence="11" type="ORF">ACFFGY_16815</name>
</gene>
<dbReference type="InterPro" id="IPR030977">
    <property type="entry name" value="QueE_Cx14CxxC"/>
</dbReference>
<feature type="binding site" evidence="9">
    <location>
        <position position="228"/>
    </location>
    <ligand>
        <name>substrate</name>
    </ligand>
</feature>
<feature type="binding site" evidence="9">
    <location>
        <position position="109"/>
    </location>
    <ligand>
        <name>S-adenosyl-L-methionine</name>
        <dbReference type="ChEBI" id="CHEBI:59789"/>
    </ligand>
</feature>
<keyword evidence="3 9" id="KW-0479">Metal-binding</keyword>
<feature type="binding site" evidence="9">
    <location>
        <position position="49"/>
    </location>
    <ligand>
        <name>[4Fe-4S] cluster</name>
        <dbReference type="ChEBI" id="CHEBI:49883"/>
        <note>4Fe-4S-S-AdoMet</note>
    </ligand>
</feature>
<keyword evidence="7 9" id="KW-0411">Iron-sulfur</keyword>
<organism evidence="11 12">
    <name type="scientific">Roseomonas elaeocarpi</name>
    <dbReference type="NCBI Taxonomy" id="907779"/>
    <lineage>
        <taxon>Bacteria</taxon>
        <taxon>Pseudomonadati</taxon>
        <taxon>Pseudomonadota</taxon>
        <taxon>Alphaproteobacteria</taxon>
        <taxon>Acetobacterales</taxon>
        <taxon>Roseomonadaceae</taxon>
        <taxon>Roseomonas</taxon>
    </lineage>
</organism>
<comment type="cofactor">
    <cofactor evidence="9">
        <name>S-adenosyl-L-methionine</name>
        <dbReference type="ChEBI" id="CHEBI:59789"/>
    </cofactor>
    <text evidence="9">Binds 1 S-adenosyl-L-methionine per subunit.</text>
</comment>
<accession>A0ABV6JW31</accession>
<evidence type="ECO:0000313" key="11">
    <source>
        <dbReference type="EMBL" id="MFC0409916.1"/>
    </source>
</evidence>
<keyword evidence="5 9" id="KW-0460">Magnesium</keyword>
<keyword evidence="2 9" id="KW-0949">S-adenosyl-L-methionine</keyword>
<evidence type="ECO:0000259" key="10">
    <source>
        <dbReference type="PROSITE" id="PS51918"/>
    </source>
</evidence>
<feature type="binding site" evidence="9">
    <location>
        <begin position="191"/>
        <end position="194"/>
    </location>
    <ligand>
        <name>S-adenosyl-L-methionine</name>
        <dbReference type="ChEBI" id="CHEBI:59789"/>
    </ligand>
</feature>
<dbReference type="Proteomes" id="UP001589865">
    <property type="component" value="Unassembled WGS sequence"/>
</dbReference>
<feature type="binding site" evidence="9">
    <location>
        <position position="46"/>
    </location>
    <ligand>
        <name>[4Fe-4S] cluster</name>
        <dbReference type="ChEBI" id="CHEBI:49883"/>
        <note>4Fe-4S-S-AdoMet</note>
    </ligand>
</feature>
<dbReference type="InterPro" id="IPR013785">
    <property type="entry name" value="Aldolase_TIM"/>
</dbReference>
<dbReference type="SFLD" id="SFLDS00029">
    <property type="entry name" value="Radical_SAM"/>
    <property type="match status" value="1"/>
</dbReference>
<evidence type="ECO:0000256" key="5">
    <source>
        <dbReference type="ARBA" id="ARBA00022842"/>
    </source>
</evidence>
<evidence type="ECO:0000256" key="2">
    <source>
        <dbReference type="ARBA" id="ARBA00022691"/>
    </source>
</evidence>
<dbReference type="PANTHER" id="PTHR42836:SF1">
    <property type="entry name" value="7-CARBOXY-7-DEAZAGUANINE SYNTHASE"/>
    <property type="match status" value="1"/>
</dbReference>
<feature type="binding site" evidence="9">
    <location>
        <position position="107"/>
    </location>
    <ligand>
        <name>substrate</name>
    </ligand>
</feature>
<comment type="subunit">
    <text evidence="9">Homodimer.</text>
</comment>
<dbReference type="InterPro" id="IPR024924">
    <property type="entry name" value="7-CO-7-deazaguanine_synth-like"/>
</dbReference>
<keyword evidence="8 9" id="KW-0456">Lyase</keyword>
<dbReference type="InterPro" id="IPR007197">
    <property type="entry name" value="rSAM"/>
</dbReference>
<feature type="domain" description="Radical SAM core" evidence="10">
    <location>
        <begin position="18"/>
        <end position="228"/>
    </location>
</feature>
<protein>
    <recommendedName>
        <fullName evidence="9">7-carboxy-7-deazaguanine synthase</fullName>
        <shortName evidence="9">CDG synthase</shortName>
        <ecNumber evidence="9">4.3.99.3</ecNumber>
    </recommendedName>
    <alternativeName>
        <fullName evidence="9">Queuosine biosynthesis protein QueE</fullName>
    </alternativeName>
</protein>
<comment type="cofactor">
    <cofactor evidence="9">
        <name>Mg(2+)</name>
        <dbReference type="ChEBI" id="CHEBI:18420"/>
    </cofactor>
</comment>
<evidence type="ECO:0000313" key="12">
    <source>
        <dbReference type="Proteomes" id="UP001589865"/>
    </source>
</evidence>
<dbReference type="EMBL" id="JBHLUN010000012">
    <property type="protein sequence ID" value="MFC0409916.1"/>
    <property type="molecule type" value="Genomic_DNA"/>
</dbReference>
<dbReference type="PIRSF" id="PIRSF000370">
    <property type="entry name" value="QueE"/>
    <property type="match status" value="1"/>
</dbReference>
<comment type="similarity">
    <text evidence="9">Belongs to the radical SAM superfamily. 7-carboxy-7-deazaguanine synthase family.</text>
</comment>
<feature type="binding site" evidence="9">
    <location>
        <position position="31"/>
    </location>
    <ligand>
        <name>[4Fe-4S] cluster</name>
        <dbReference type="ChEBI" id="CHEBI:49883"/>
        <note>4Fe-4S-S-AdoMet</note>
    </ligand>
</feature>
<proteinExistence type="inferred from homology"/>
<evidence type="ECO:0000256" key="1">
    <source>
        <dbReference type="ARBA" id="ARBA00022485"/>
    </source>
</evidence>
<dbReference type="CDD" id="cd01335">
    <property type="entry name" value="Radical_SAM"/>
    <property type="match status" value="1"/>
</dbReference>
<evidence type="ECO:0000256" key="6">
    <source>
        <dbReference type="ARBA" id="ARBA00023004"/>
    </source>
</evidence>
<dbReference type="NCBIfam" id="TIGR04508">
    <property type="entry name" value="queE_Cx14CxxC"/>
    <property type="match status" value="1"/>
</dbReference>
<evidence type="ECO:0000256" key="3">
    <source>
        <dbReference type="ARBA" id="ARBA00022723"/>
    </source>
</evidence>
<dbReference type="InterPro" id="IPR058240">
    <property type="entry name" value="rSAM_sf"/>
</dbReference>
<feature type="binding site" evidence="9">
    <location>
        <begin position="151"/>
        <end position="153"/>
    </location>
    <ligand>
        <name>S-adenosyl-L-methionine</name>
        <dbReference type="ChEBI" id="CHEBI:59789"/>
    </ligand>
</feature>
<comment type="catalytic activity">
    <reaction evidence="9">
        <text>6-carboxy-5,6,7,8-tetrahydropterin + H(+) = 7-carboxy-7-carbaguanine + NH4(+)</text>
        <dbReference type="Rhea" id="RHEA:27974"/>
        <dbReference type="ChEBI" id="CHEBI:15378"/>
        <dbReference type="ChEBI" id="CHEBI:28938"/>
        <dbReference type="ChEBI" id="CHEBI:61032"/>
        <dbReference type="ChEBI" id="CHEBI:61036"/>
        <dbReference type="EC" id="4.3.99.3"/>
    </reaction>
</comment>
<dbReference type="RefSeq" id="WP_377045666.1">
    <property type="nucleotide sequence ID" value="NZ_JBHLUN010000012.1"/>
</dbReference>
<keyword evidence="12" id="KW-1185">Reference proteome</keyword>
<dbReference type="HAMAP" id="MF_00917">
    <property type="entry name" value="QueE"/>
    <property type="match status" value="1"/>
</dbReference>
<dbReference type="Gene3D" id="3.20.20.70">
    <property type="entry name" value="Aldolase class I"/>
    <property type="match status" value="1"/>
</dbReference>
<comment type="function">
    <text evidence="9">Catalyzes the complex heterocyclic radical-mediated conversion of 6-carboxy-5,6,7,8-tetrahydropterin (CPH4) to 7-carboxy-7-deazaguanine (CDG), a step common to the biosynthetic pathways of all 7-deazapurine-containing compounds.</text>
</comment>
<feature type="binding site" evidence="9">
    <location>
        <begin position="48"/>
        <end position="50"/>
    </location>
    <ligand>
        <name>S-adenosyl-L-methionine</name>
        <dbReference type="ChEBI" id="CHEBI:59789"/>
    </ligand>
</feature>
<keyword evidence="1 9" id="KW-0004">4Fe-4S</keyword>
<dbReference type="PANTHER" id="PTHR42836">
    <property type="entry name" value="7-CARBOXY-7-DEAZAGUANINE SYNTHASE"/>
    <property type="match status" value="1"/>
</dbReference>
<comment type="cofactor">
    <cofactor evidence="9">
        <name>[4Fe-4S] cluster</name>
        <dbReference type="ChEBI" id="CHEBI:49883"/>
    </cofactor>
    <text evidence="9">Binds 1 [4Fe-4S] cluster. The cluster is coordinated with 3 cysteines and an exchangeable S-adenosyl-L-methionine.</text>
</comment>
<dbReference type="SFLD" id="SFLDF00376">
    <property type="entry name" value="7-carboxy-7-deazaguanine_synth"/>
    <property type="match status" value="1"/>
</dbReference>
<reference evidence="11 12" key="1">
    <citation type="submission" date="2024-09" db="EMBL/GenBank/DDBJ databases">
        <authorList>
            <person name="Sun Q."/>
            <person name="Mori K."/>
        </authorList>
    </citation>
    <scope>NUCLEOTIDE SEQUENCE [LARGE SCALE GENOMIC DNA]</scope>
    <source>
        <strain evidence="11 12">TBRC 5777</strain>
    </source>
</reference>
<dbReference type="PROSITE" id="PS51918">
    <property type="entry name" value="RADICAL_SAM"/>
    <property type="match status" value="1"/>
</dbReference>
<dbReference type="EC" id="4.3.99.3" evidence="9"/>